<evidence type="ECO:0000256" key="1">
    <source>
        <dbReference type="ARBA" id="ARBA00008156"/>
    </source>
</evidence>
<dbReference type="Gene3D" id="2.140.10.10">
    <property type="entry name" value="Quinoprotein alcohol dehydrogenase-like superfamily"/>
    <property type="match status" value="1"/>
</dbReference>
<feature type="binding site" description="axial binding residue" evidence="12">
    <location>
        <position position="679"/>
    </location>
    <ligand>
        <name>heme c</name>
        <dbReference type="ChEBI" id="CHEBI:61717"/>
    </ligand>
    <ligandPart>
        <name>Fe</name>
        <dbReference type="ChEBI" id="CHEBI:18248"/>
    </ligandPart>
</feature>
<feature type="binding site" description="covalent" evidence="11">
    <location>
        <position position="640"/>
    </location>
    <ligand>
        <name>heme c</name>
        <dbReference type="ChEBI" id="CHEBI:61717"/>
    </ligand>
</feature>
<dbReference type="GO" id="GO:0020037">
    <property type="term" value="F:heme binding"/>
    <property type="evidence" value="ECO:0007669"/>
    <property type="project" value="InterPro"/>
</dbReference>
<accession>A0A3C1KT89</accession>
<comment type="cofactor">
    <cofactor evidence="11">
        <name>heme c</name>
        <dbReference type="ChEBI" id="CHEBI:61717"/>
    </cofactor>
    <text evidence="11">Binds 1 heme c group per subunit.</text>
</comment>
<keyword evidence="2 11" id="KW-0349">Heme</keyword>
<feature type="binding site" description="axial binding residue" evidence="12">
    <location>
        <position position="641"/>
    </location>
    <ligand>
        <name>heme c</name>
        <dbReference type="ChEBI" id="CHEBI:61717"/>
    </ligand>
    <ligandPart>
        <name>Fe</name>
        <dbReference type="ChEBI" id="CHEBI:18248"/>
    </ligandPart>
</feature>
<reference evidence="15 16" key="1">
    <citation type="journal article" date="2018" name="Nat. Biotechnol.">
        <title>A standardized bacterial taxonomy based on genome phylogeny substantially revises the tree of life.</title>
        <authorList>
            <person name="Parks D.H."/>
            <person name="Chuvochina M."/>
            <person name="Waite D.W."/>
            <person name="Rinke C."/>
            <person name="Skarshewski A."/>
            <person name="Chaumeil P.A."/>
            <person name="Hugenholtz P."/>
        </authorList>
    </citation>
    <scope>NUCLEOTIDE SEQUENCE [LARGE SCALE GENOMIC DNA]</scope>
    <source>
        <strain evidence="15">UBA9158</strain>
    </source>
</reference>
<dbReference type="Pfam" id="PF01011">
    <property type="entry name" value="PQQ"/>
    <property type="match status" value="1"/>
</dbReference>
<organism evidence="15 16">
    <name type="scientific">Haliea salexigens</name>
    <dbReference type="NCBI Taxonomy" id="287487"/>
    <lineage>
        <taxon>Bacteria</taxon>
        <taxon>Pseudomonadati</taxon>
        <taxon>Pseudomonadota</taxon>
        <taxon>Gammaproteobacteria</taxon>
        <taxon>Cellvibrionales</taxon>
        <taxon>Halieaceae</taxon>
        <taxon>Haliea</taxon>
    </lineage>
</organism>
<dbReference type="SUPFAM" id="SSF46626">
    <property type="entry name" value="Cytochrome c"/>
    <property type="match status" value="1"/>
</dbReference>
<dbReference type="InterPro" id="IPR011047">
    <property type="entry name" value="Quinoprotein_ADH-like_sf"/>
</dbReference>
<feature type="binding site" evidence="12">
    <location>
        <position position="319"/>
    </location>
    <ligand>
        <name>Ca(2+)</name>
        <dbReference type="ChEBI" id="CHEBI:29108"/>
    </ligand>
</feature>
<dbReference type="FunFam" id="2.140.10.10:FF:000003">
    <property type="entry name" value="Methanol dehydrogenase, large subunit"/>
    <property type="match status" value="1"/>
</dbReference>
<feature type="binding site" evidence="12">
    <location>
        <position position="197"/>
    </location>
    <ligand>
        <name>Ca(2+)</name>
        <dbReference type="ChEBI" id="CHEBI:29108"/>
    </ligand>
</feature>
<feature type="disulfide bond" evidence="13">
    <location>
        <begin position="129"/>
        <end position="130"/>
    </location>
</feature>
<dbReference type="InterPro" id="IPR017512">
    <property type="entry name" value="PQQ_MeOH/EtOH_DH"/>
</dbReference>
<feature type="binding site" evidence="11">
    <location>
        <position position="346"/>
    </location>
    <ligand>
        <name>pyrroloquinoline quinone</name>
        <dbReference type="ChEBI" id="CHEBI:58442"/>
    </ligand>
</feature>
<feature type="domain" description="Cytochrome c" evidence="14">
    <location>
        <begin position="624"/>
        <end position="702"/>
    </location>
</feature>
<evidence type="ECO:0000256" key="5">
    <source>
        <dbReference type="ARBA" id="ARBA00022837"/>
    </source>
</evidence>
<dbReference type="Proteomes" id="UP000259273">
    <property type="component" value="Unassembled WGS sequence"/>
</dbReference>
<evidence type="ECO:0000256" key="6">
    <source>
        <dbReference type="ARBA" id="ARBA00022891"/>
    </source>
</evidence>
<dbReference type="InterPro" id="IPR009056">
    <property type="entry name" value="Cyt_c-like_dom"/>
</dbReference>
<sequence>MFVATVGCGQQATEPAATSVPASVAAVDGQRIQQADQQPGNWLSHGRTYSEQRFSPLEELDESNVAELGLAWYFDLPDDRGIEATPIVVDGVMYVTGAWSKVFALDAASGDLLWQYDPQVPREWAGNLCCDVVNRGVAVWKGVVLSGTLDGRLQGIDARNGELLWETRTTPLDRPYSITGAPRVVKDRVIIGNGGAELGVRGFVSAYDYRTGELQWRFYTVPGDPSLPLEHPALEMTLDTWKGGEWWKIGGGGTVWDSMAYDPEADLLYIGTGNGSPWNRSIRSPGGGDNLFLSSMVALRPETGEYVWHYQTTPGESWDYTATQHMILAEIDWQGEPRKVIMQAPKNGFFYVLDRLTGELLSAEPYTQVTWAERVDLETGRPVENPAARYEQGEAALIWPHPLGGHNWHPMSYSPNTGLVYIPAQEIGMNYSRDEQFSYSPGGWNTGVALEAAGMPDDEAVRAEFGKLTKGHVSAWDPVAGREVWRIQHDNIWNGGLLSTAGNLLFQGNAEGELVAYRATNGERLWRFPAQTGIVAAPISYQAGGEQLVAVAAGWGGAFALTGGELASRSAGSVTNSRILAFRQGGTAALPAVTASRDRTQVPASSSTAAAQVSLAVEAAADADAIERGRVLFMRNCHMCHGDRAVSGSNIPDLRHMSDETVAQFGAIVLGGLRHQGGMPGFAERLEQANAEDLLAYLLSVRVAAAGEG</sequence>
<feature type="binding site" evidence="11">
    <location>
        <begin position="195"/>
        <end position="196"/>
    </location>
    <ligand>
        <name>pyrroloquinoline quinone</name>
        <dbReference type="ChEBI" id="CHEBI:58442"/>
    </ligand>
</feature>
<protein>
    <submittedName>
        <fullName evidence="15">PQQ-dependent dehydrogenase, methanol/ethanol family</fullName>
    </submittedName>
</protein>
<dbReference type="Pfam" id="PF13360">
    <property type="entry name" value="PQQ_2"/>
    <property type="match status" value="1"/>
</dbReference>
<dbReference type="InterPro" id="IPR018391">
    <property type="entry name" value="PQQ_b-propeller_rpt"/>
</dbReference>
<evidence type="ECO:0000256" key="2">
    <source>
        <dbReference type="ARBA" id="ARBA00022617"/>
    </source>
</evidence>
<keyword evidence="7" id="KW-0560">Oxidoreductase</keyword>
<dbReference type="Pfam" id="PF13442">
    <property type="entry name" value="Cytochrome_CBB3"/>
    <property type="match status" value="1"/>
</dbReference>
<keyword evidence="3 12" id="KW-0479">Metal-binding</keyword>
<evidence type="ECO:0000256" key="7">
    <source>
        <dbReference type="ARBA" id="ARBA00023002"/>
    </source>
</evidence>
<dbReference type="STRING" id="1121937.GCA_000423125_00263"/>
<keyword evidence="6 11" id="KW-0634">PQQ</keyword>
<dbReference type="NCBIfam" id="TIGR03075">
    <property type="entry name" value="PQQ_enz_alc_DH"/>
    <property type="match status" value="1"/>
</dbReference>
<evidence type="ECO:0000256" key="3">
    <source>
        <dbReference type="ARBA" id="ARBA00022723"/>
    </source>
</evidence>
<feature type="binding site" evidence="11">
    <location>
        <position position="179"/>
    </location>
    <ligand>
        <name>pyrroloquinoline quinone</name>
        <dbReference type="ChEBI" id="CHEBI:58442"/>
    </ligand>
</feature>
<dbReference type="CDD" id="cd10279">
    <property type="entry name" value="PQQ_ADH_II"/>
    <property type="match status" value="1"/>
</dbReference>
<dbReference type="GO" id="GO:0016020">
    <property type="term" value="C:membrane"/>
    <property type="evidence" value="ECO:0007669"/>
    <property type="project" value="InterPro"/>
</dbReference>
<dbReference type="SMART" id="SM00564">
    <property type="entry name" value="PQQ"/>
    <property type="match status" value="5"/>
</dbReference>
<keyword evidence="8 12" id="KW-0408">Iron</keyword>
<dbReference type="AlphaFoldDB" id="A0A3C1KT89"/>
<gene>
    <name evidence="15" type="ORF">DCP75_19025</name>
</gene>
<dbReference type="GO" id="GO:0009055">
    <property type="term" value="F:electron transfer activity"/>
    <property type="evidence" value="ECO:0007669"/>
    <property type="project" value="InterPro"/>
</dbReference>
<feature type="binding site" evidence="11">
    <location>
        <position position="83"/>
    </location>
    <ligand>
        <name>pyrroloquinoline quinone</name>
        <dbReference type="ChEBI" id="CHEBI:58442"/>
    </ligand>
</feature>
<evidence type="ECO:0000313" key="16">
    <source>
        <dbReference type="Proteomes" id="UP000259273"/>
    </source>
</evidence>
<evidence type="ECO:0000313" key="15">
    <source>
        <dbReference type="EMBL" id="HAN29771.1"/>
    </source>
</evidence>
<feature type="binding site" description="covalent" evidence="11">
    <location>
        <position position="637"/>
    </location>
    <ligand>
        <name>heme c</name>
        <dbReference type="ChEBI" id="CHEBI:61717"/>
    </ligand>
</feature>
<dbReference type="GO" id="GO:0016614">
    <property type="term" value="F:oxidoreductase activity, acting on CH-OH group of donors"/>
    <property type="evidence" value="ECO:0007669"/>
    <property type="project" value="InterPro"/>
</dbReference>
<dbReference type="PROSITE" id="PS51007">
    <property type="entry name" value="CYTC"/>
    <property type="match status" value="1"/>
</dbReference>
<evidence type="ECO:0000256" key="11">
    <source>
        <dbReference type="PIRSR" id="PIRSR617512-2"/>
    </source>
</evidence>
<dbReference type="InterPro" id="IPR036909">
    <property type="entry name" value="Cyt_c-like_dom_sf"/>
</dbReference>
<dbReference type="InterPro" id="IPR002372">
    <property type="entry name" value="PQQ_rpt_dom"/>
</dbReference>
<dbReference type="EMBL" id="DMND01000257">
    <property type="protein sequence ID" value="HAN29771.1"/>
    <property type="molecule type" value="Genomic_DNA"/>
</dbReference>
<dbReference type="GO" id="GO:0070968">
    <property type="term" value="F:pyrroloquinoline quinone binding"/>
    <property type="evidence" value="ECO:0007669"/>
    <property type="project" value="UniProtKB-ARBA"/>
</dbReference>
<keyword evidence="4" id="KW-0732">Signal</keyword>
<feature type="active site" description="Proton acceptor" evidence="10">
    <location>
        <position position="319"/>
    </location>
</feature>
<evidence type="ECO:0000256" key="10">
    <source>
        <dbReference type="PIRSR" id="PIRSR617512-1"/>
    </source>
</evidence>
<feature type="binding site" evidence="12">
    <location>
        <position position="274"/>
    </location>
    <ligand>
        <name>Ca(2+)</name>
        <dbReference type="ChEBI" id="CHEBI:29108"/>
    </ligand>
</feature>
<name>A0A3C1KT89_9GAMM</name>
<comment type="cofactor">
    <cofactor evidence="12">
        <name>Ca(2+)</name>
        <dbReference type="ChEBI" id="CHEBI:29108"/>
    </cofactor>
    <text evidence="12">Binds 1 Ca(2+) ion per subunit.</text>
</comment>
<keyword evidence="9 13" id="KW-1015">Disulfide bond</keyword>
<evidence type="ECO:0000256" key="9">
    <source>
        <dbReference type="ARBA" id="ARBA00023157"/>
    </source>
</evidence>
<dbReference type="GO" id="GO:0005509">
    <property type="term" value="F:calcium ion binding"/>
    <property type="evidence" value="ECO:0007669"/>
    <property type="project" value="InterPro"/>
</dbReference>
<dbReference type="InterPro" id="IPR001479">
    <property type="entry name" value="Quinoprotein_DH_CS"/>
</dbReference>
<dbReference type="SUPFAM" id="SSF50998">
    <property type="entry name" value="Quinoprotein alcohol dehydrogenase-like"/>
    <property type="match status" value="1"/>
</dbReference>
<keyword evidence="5 12" id="KW-0106">Calcium</keyword>
<feature type="binding site" evidence="11">
    <location>
        <position position="254"/>
    </location>
    <ligand>
        <name>pyrroloquinoline quinone</name>
        <dbReference type="ChEBI" id="CHEBI:58442"/>
    </ligand>
</feature>
<evidence type="ECO:0000256" key="12">
    <source>
        <dbReference type="PIRSR" id="PIRSR617512-3"/>
    </source>
</evidence>
<proteinExistence type="inferred from homology"/>
<dbReference type="PANTHER" id="PTHR32303">
    <property type="entry name" value="QUINOPROTEIN ALCOHOL DEHYDROGENASE (CYTOCHROME C)"/>
    <property type="match status" value="1"/>
</dbReference>
<evidence type="ECO:0000256" key="4">
    <source>
        <dbReference type="ARBA" id="ARBA00022729"/>
    </source>
</evidence>
<evidence type="ECO:0000256" key="8">
    <source>
        <dbReference type="ARBA" id="ARBA00023004"/>
    </source>
</evidence>
<comment type="similarity">
    <text evidence="1">Belongs to the bacterial PQQ dehydrogenase family.</text>
</comment>
<dbReference type="PROSITE" id="PS00364">
    <property type="entry name" value="BACTERIAL_PQQ_2"/>
    <property type="match status" value="1"/>
</dbReference>
<dbReference type="GO" id="GO:0030288">
    <property type="term" value="C:outer membrane-bounded periplasmic space"/>
    <property type="evidence" value="ECO:0007669"/>
    <property type="project" value="InterPro"/>
</dbReference>
<feature type="binding site" evidence="11">
    <location>
        <position position="135"/>
    </location>
    <ligand>
        <name>pyrroloquinoline quinone</name>
        <dbReference type="ChEBI" id="CHEBI:58442"/>
    </ligand>
</feature>
<feature type="binding site" evidence="11">
    <location>
        <begin position="407"/>
        <end position="408"/>
    </location>
    <ligand>
        <name>pyrroloquinoline quinone</name>
        <dbReference type="ChEBI" id="CHEBI:58442"/>
    </ligand>
</feature>
<comment type="caution">
    <text evidence="15">The sequence shown here is derived from an EMBL/GenBank/DDBJ whole genome shotgun (WGS) entry which is preliminary data.</text>
</comment>
<comment type="cofactor">
    <cofactor evidence="11">
        <name>pyrroloquinoline quinone</name>
        <dbReference type="ChEBI" id="CHEBI:58442"/>
    </cofactor>
    <text evidence="11">Binds 1 PQQ group per subunit.</text>
</comment>
<evidence type="ECO:0000259" key="14">
    <source>
        <dbReference type="PROSITE" id="PS51007"/>
    </source>
</evidence>
<dbReference type="Gene3D" id="1.10.760.10">
    <property type="entry name" value="Cytochrome c-like domain"/>
    <property type="match status" value="1"/>
</dbReference>
<evidence type="ECO:0000256" key="13">
    <source>
        <dbReference type="PIRSR" id="PIRSR617512-4"/>
    </source>
</evidence>